<gene>
    <name evidence="1" type="ORF">C8J25_104312</name>
</gene>
<accession>A0A2T5U633</accession>
<dbReference type="Pfam" id="PF13770">
    <property type="entry name" value="DUF4169"/>
    <property type="match status" value="1"/>
</dbReference>
<dbReference type="AlphaFoldDB" id="A0A2T5U633"/>
<comment type="caution">
    <text evidence="1">The sequence shown here is derived from an EMBL/GenBank/DDBJ whole genome shotgun (WGS) entry which is preliminary data.</text>
</comment>
<dbReference type="Proteomes" id="UP000244013">
    <property type="component" value="Unassembled WGS sequence"/>
</dbReference>
<protein>
    <submittedName>
        <fullName evidence="1">Uncharacterized protein DUF4169</fullName>
    </submittedName>
</protein>
<evidence type="ECO:0000313" key="1">
    <source>
        <dbReference type="EMBL" id="PTW46972.1"/>
    </source>
</evidence>
<dbReference type="OrthoDB" id="7173889at2"/>
<proteinExistence type="predicted"/>
<name>A0A2T5U633_9SPHN</name>
<organism evidence="1 2">
    <name type="scientific">Sphingomonas faeni</name>
    <dbReference type="NCBI Taxonomy" id="185950"/>
    <lineage>
        <taxon>Bacteria</taxon>
        <taxon>Pseudomonadati</taxon>
        <taxon>Pseudomonadota</taxon>
        <taxon>Alphaproteobacteria</taxon>
        <taxon>Sphingomonadales</taxon>
        <taxon>Sphingomonadaceae</taxon>
        <taxon>Sphingomonas</taxon>
    </lineage>
</organism>
<sequence length="65" mass="7455">MGDVINLRLVRKQRARDEASVRAEQNRRLFGRTAAEKATDATMKTRIERTLDGARLDSTSDMFEE</sequence>
<dbReference type="EMBL" id="QAYE01000004">
    <property type="protein sequence ID" value="PTW46972.1"/>
    <property type="molecule type" value="Genomic_DNA"/>
</dbReference>
<dbReference type="InterPro" id="IPR025227">
    <property type="entry name" value="DUF4169"/>
</dbReference>
<evidence type="ECO:0000313" key="2">
    <source>
        <dbReference type="Proteomes" id="UP000244013"/>
    </source>
</evidence>
<reference evidence="1 2" key="1">
    <citation type="submission" date="2018-04" db="EMBL/GenBank/DDBJ databases">
        <title>Genomic Encyclopedia of Type Strains, Phase III (KMG-III): the genomes of soil and plant-associated and newly described type strains.</title>
        <authorList>
            <person name="Whitman W."/>
        </authorList>
    </citation>
    <scope>NUCLEOTIDE SEQUENCE [LARGE SCALE GENOMIC DNA]</scope>
    <source>
        <strain evidence="1 2">MA-olki</strain>
    </source>
</reference>